<feature type="region of interest" description="Disordered" evidence="1">
    <location>
        <begin position="105"/>
        <end position="186"/>
    </location>
</feature>
<keyword evidence="4" id="KW-1185">Reference proteome</keyword>
<feature type="compositionally biased region" description="Acidic residues" evidence="1">
    <location>
        <begin position="115"/>
        <end position="131"/>
    </location>
</feature>
<feature type="region of interest" description="Disordered" evidence="1">
    <location>
        <begin position="230"/>
        <end position="253"/>
    </location>
</feature>
<proteinExistence type="predicted"/>
<dbReference type="PANTHER" id="PTHR31840">
    <property type="entry name" value="COILED-COIL DOMAIN-CONTAINING PROTEIN 97"/>
    <property type="match status" value="1"/>
</dbReference>
<dbReference type="Proteomes" id="UP000815325">
    <property type="component" value="Unassembled WGS sequence"/>
</dbReference>
<feature type="compositionally biased region" description="Basic and acidic residues" evidence="1">
    <location>
        <begin position="241"/>
        <end position="253"/>
    </location>
</feature>
<dbReference type="InterPro" id="IPR040233">
    <property type="entry name" value="CCD97-like_C"/>
</dbReference>
<dbReference type="EMBL" id="MU069476">
    <property type="protein sequence ID" value="KAF5841779.1"/>
    <property type="molecule type" value="Genomic_DNA"/>
</dbReference>
<gene>
    <name evidence="3" type="ORF">DUNSADRAFT_11095</name>
</gene>
<sequence>MEESKELSHTGRGAGNRNRRLAAMQHLQQLGHHFSDQAMRERSPLLYHEHVGQFLGQGNAPEAAAVANADAGSAGGGPGAAMRLSDALMAQHEALLTHRKLQQEMQEDEAHKEFSEEEEDEEGEEEEEEQGQEGVQGPGSSLHGQHGAASQRSQPSIHGQHGAAHQGSHHGQQPGTLSREALARKRRELLKEMENRFLQGLDPGIDYDAIDADTRLDEHWAAQITQDAEDAYFQEQDGDSESNREERKEEYDY</sequence>
<organism evidence="3 4">
    <name type="scientific">Dunaliella salina</name>
    <name type="common">Green alga</name>
    <name type="synonym">Protococcus salinus</name>
    <dbReference type="NCBI Taxonomy" id="3046"/>
    <lineage>
        <taxon>Eukaryota</taxon>
        <taxon>Viridiplantae</taxon>
        <taxon>Chlorophyta</taxon>
        <taxon>core chlorophytes</taxon>
        <taxon>Chlorophyceae</taxon>
        <taxon>CS clade</taxon>
        <taxon>Chlamydomonadales</taxon>
        <taxon>Dunaliellaceae</taxon>
        <taxon>Dunaliella</taxon>
    </lineage>
</organism>
<evidence type="ECO:0000256" key="1">
    <source>
        <dbReference type="SAM" id="MobiDB-lite"/>
    </source>
</evidence>
<feature type="compositionally biased region" description="Polar residues" evidence="1">
    <location>
        <begin position="138"/>
        <end position="157"/>
    </location>
</feature>
<evidence type="ECO:0000313" key="4">
    <source>
        <dbReference type="Proteomes" id="UP000815325"/>
    </source>
</evidence>
<dbReference type="Pfam" id="PF09747">
    <property type="entry name" value="CCD97-like_C"/>
    <property type="match status" value="1"/>
</dbReference>
<name>A0ABQ7H4I5_DUNSA</name>
<feature type="domain" description="CCD97-like C-terminal" evidence="2">
    <location>
        <begin position="18"/>
        <end position="235"/>
    </location>
</feature>
<dbReference type="InterPro" id="IPR018613">
    <property type="entry name" value="Ccdc97-like"/>
</dbReference>
<reference evidence="3" key="1">
    <citation type="submission" date="2017-08" db="EMBL/GenBank/DDBJ databases">
        <authorList>
            <person name="Polle J.E."/>
            <person name="Barry K."/>
            <person name="Cushman J."/>
            <person name="Schmutz J."/>
            <person name="Tran D."/>
            <person name="Hathwaick L.T."/>
            <person name="Yim W.C."/>
            <person name="Jenkins J."/>
            <person name="Mckie-Krisberg Z.M."/>
            <person name="Prochnik S."/>
            <person name="Lindquist E."/>
            <person name="Dockter R.B."/>
            <person name="Adam C."/>
            <person name="Molina H."/>
            <person name="Bunkerborg J."/>
            <person name="Jin E."/>
            <person name="Buchheim M."/>
            <person name="Magnuson J."/>
        </authorList>
    </citation>
    <scope>NUCLEOTIDE SEQUENCE</scope>
    <source>
        <strain evidence="3">CCAP 19/18</strain>
    </source>
</reference>
<feature type="compositionally biased region" description="Acidic residues" evidence="1">
    <location>
        <begin position="230"/>
        <end position="240"/>
    </location>
</feature>
<comment type="caution">
    <text evidence="3">The sequence shown here is derived from an EMBL/GenBank/DDBJ whole genome shotgun (WGS) entry which is preliminary data.</text>
</comment>
<dbReference type="PANTHER" id="PTHR31840:SF1">
    <property type="entry name" value="COILED-COIL DOMAIN-CONTAINING PROTEIN 97"/>
    <property type="match status" value="1"/>
</dbReference>
<accession>A0ABQ7H4I5</accession>
<protein>
    <submittedName>
        <fullName evidence="3">Coiled-coil domain-containing protein-domain-containing protein</fullName>
    </submittedName>
</protein>
<feature type="compositionally biased region" description="Low complexity" evidence="1">
    <location>
        <begin position="158"/>
        <end position="173"/>
    </location>
</feature>
<evidence type="ECO:0000313" key="3">
    <source>
        <dbReference type="EMBL" id="KAF5841779.1"/>
    </source>
</evidence>
<evidence type="ECO:0000259" key="2">
    <source>
        <dbReference type="Pfam" id="PF09747"/>
    </source>
</evidence>